<reference evidence="2" key="1">
    <citation type="submission" date="2020-10" db="EMBL/GenBank/DDBJ databases">
        <authorList>
            <person name="Kikuchi T."/>
        </authorList>
    </citation>
    <scope>NUCLEOTIDE SEQUENCE</scope>
    <source>
        <strain evidence="2">NKZ352</strain>
    </source>
</reference>
<evidence type="ECO:0000313" key="3">
    <source>
        <dbReference type="Proteomes" id="UP000835052"/>
    </source>
</evidence>
<dbReference type="PANTHER" id="PTHR35182">
    <property type="entry name" value="PROTEIN CBG13762"/>
    <property type="match status" value="1"/>
</dbReference>
<dbReference type="AlphaFoldDB" id="A0A8S1H8R8"/>
<keyword evidence="1" id="KW-0732">Signal</keyword>
<accession>A0A8S1H8R8</accession>
<dbReference type="EMBL" id="CAJGYM010000027">
    <property type="protein sequence ID" value="CAD6192439.1"/>
    <property type="molecule type" value="Genomic_DNA"/>
</dbReference>
<comment type="caution">
    <text evidence="2">The sequence shown here is derived from an EMBL/GenBank/DDBJ whole genome shotgun (WGS) entry which is preliminary data.</text>
</comment>
<gene>
    <name evidence="2" type="ORF">CAUJ_LOCUS8358</name>
</gene>
<feature type="signal peptide" evidence="1">
    <location>
        <begin position="1"/>
        <end position="19"/>
    </location>
</feature>
<dbReference type="PANTHER" id="PTHR35182:SF1">
    <property type="entry name" value="COLD-SHOCK PROTEIN-RELATED"/>
    <property type="match status" value="1"/>
</dbReference>
<keyword evidence="3" id="KW-1185">Reference proteome</keyword>
<evidence type="ECO:0000256" key="1">
    <source>
        <dbReference type="SAM" id="SignalP"/>
    </source>
</evidence>
<organism evidence="2 3">
    <name type="scientific">Caenorhabditis auriculariae</name>
    <dbReference type="NCBI Taxonomy" id="2777116"/>
    <lineage>
        <taxon>Eukaryota</taxon>
        <taxon>Metazoa</taxon>
        <taxon>Ecdysozoa</taxon>
        <taxon>Nematoda</taxon>
        <taxon>Chromadorea</taxon>
        <taxon>Rhabditida</taxon>
        <taxon>Rhabditina</taxon>
        <taxon>Rhabditomorpha</taxon>
        <taxon>Rhabditoidea</taxon>
        <taxon>Rhabditidae</taxon>
        <taxon>Peloderinae</taxon>
        <taxon>Caenorhabditis</taxon>
    </lineage>
</organism>
<feature type="chain" id="PRO_5035724687" evidence="1">
    <location>
        <begin position="20"/>
        <end position="118"/>
    </location>
</feature>
<name>A0A8S1H8R8_9PELO</name>
<protein>
    <submittedName>
        <fullName evidence="2">Uncharacterized protein</fullName>
    </submittedName>
</protein>
<sequence length="118" mass="13341">MKLFALIFALVCVFTFNEAAVARMKVKKGDDAEIVLASNVQLYERFVQGGRQFYQNCLYGVFKPCGVWLNDRDRVVSQKGSTSVRGDALIIHNFSEKDVGYYRIAGDRQNEIHVGLSE</sequence>
<proteinExistence type="predicted"/>
<evidence type="ECO:0000313" key="2">
    <source>
        <dbReference type="EMBL" id="CAD6192439.1"/>
    </source>
</evidence>
<dbReference type="Proteomes" id="UP000835052">
    <property type="component" value="Unassembled WGS sequence"/>
</dbReference>